<dbReference type="Proteomes" id="UP000245086">
    <property type="component" value="Unassembled WGS sequence"/>
</dbReference>
<evidence type="ECO:0000256" key="1">
    <source>
        <dbReference type="SAM" id="Phobius"/>
    </source>
</evidence>
<dbReference type="PANTHER" id="PTHR36699:SF1">
    <property type="entry name" value="L,D-TRANSPEPTIDASE YAFK-RELATED"/>
    <property type="match status" value="1"/>
</dbReference>
<keyword evidence="1" id="KW-0472">Membrane</keyword>
<organism evidence="2 3">
    <name type="scientific">Candidatus Phycosocius bacilliformis</name>
    <dbReference type="NCBI Taxonomy" id="1445552"/>
    <lineage>
        <taxon>Bacteria</taxon>
        <taxon>Pseudomonadati</taxon>
        <taxon>Pseudomonadota</taxon>
        <taxon>Alphaproteobacteria</taxon>
        <taxon>Caulobacterales</taxon>
        <taxon>Caulobacterales incertae sedis</taxon>
        <taxon>Candidatus Phycosocius</taxon>
    </lineage>
</organism>
<evidence type="ECO:0000313" key="3">
    <source>
        <dbReference type="Proteomes" id="UP000245086"/>
    </source>
</evidence>
<keyword evidence="3" id="KW-1185">Reference proteome</keyword>
<accession>A0A2P2EC51</accession>
<dbReference type="PANTHER" id="PTHR36699">
    <property type="entry name" value="LD-TRANSPEPTIDASE"/>
    <property type="match status" value="1"/>
</dbReference>
<feature type="transmembrane region" description="Helical" evidence="1">
    <location>
        <begin position="23"/>
        <end position="43"/>
    </location>
</feature>
<reference evidence="2 3" key="1">
    <citation type="journal article" date="2018" name="Genome Announc.">
        <title>Draft Genome Sequence of "Candidatus Phycosocius bacilliformis," an Alphaproteobacterial Ectosymbiont of the Hydrocarbon-Producing Green Alga Botryococcus braunii.</title>
        <authorList>
            <person name="Tanabe Y."/>
            <person name="Yamaguchi H."/>
            <person name="Watanabe M.M."/>
        </authorList>
    </citation>
    <scope>NUCLEOTIDE SEQUENCE [LARGE SCALE GENOMIC DNA]</scope>
    <source>
        <strain evidence="2 3">BOTRYCO-2</strain>
    </source>
</reference>
<dbReference type="AlphaFoldDB" id="A0A2P2EC51"/>
<comment type="caution">
    <text evidence="2">The sequence shown here is derived from an EMBL/GenBank/DDBJ whole genome shotgun (WGS) entry which is preliminary data.</text>
</comment>
<sequence length="274" mass="30784">MGIATQKEAAIALALPMPVAGSWWRGLMAMCLVFWVLAGQLAWAQSEPKAGPRVRVAVSSTGAEAIERTRQRLAFAYADQGLKLGARVYFRLIRDQDRLEVWVRSGSGLYVRLRNFKICSKDGALGPRQNANSGQPEGFYQITPAQMRPQGVSYLGMNLGWPNAYDRARGWRGSPSLLQAGCASGRHYGLTDQDMEEVFTITYYAMVNGQTQVPFHIFPFQMTGFRMLQIGEGPKANFWRELEPAWRAFERTKTPPQIKIQGRRYRVSEGKSGR</sequence>
<protein>
    <recommendedName>
        <fullName evidence="4">YkuD domain-containing protein</fullName>
    </recommendedName>
</protein>
<dbReference type="EMBL" id="BFBR01000007">
    <property type="protein sequence ID" value="GBF58611.1"/>
    <property type="molecule type" value="Genomic_DNA"/>
</dbReference>
<name>A0A2P2EC51_9PROT</name>
<gene>
    <name evidence="2" type="ORF">PbB2_02299</name>
</gene>
<keyword evidence="1" id="KW-1133">Transmembrane helix</keyword>
<proteinExistence type="predicted"/>
<keyword evidence="1" id="KW-0812">Transmembrane</keyword>
<evidence type="ECO:0008006" key="4">
    <source>
        <dbReference type="Google" id="ProtNLM"/>
    </source>
</evidence>
<evidence type="ECO:0000313" key="2">
    <source>
        <dbReference type="EMBL" id="GBF58611.1"/>
    </source>
</evidence>
<dbReference type="OrthoDB" id="9809748at2"/>
<dbReference type="RefSeq" id="WP_108985476.1">
    <property type="nucleotide sequence ID" value="NZ_BFBR01000007.1"/>
</dbReference>